<organism evidence="3 4">
    <name type="scientific">Capillibacterium thermochitinicola</name>
    <dbReference type="NCBI Taxonomy" id="2699427"/>
    <lineage>
        <taxon>Bacteria</taxon>
        <taxon>Bacillati</taxon>
        <taxon>Bacillota</taxon>
        <taxon>Capillibacterium</taxon>
    </lineage>
</organism>
<dbReference type="Pfam" id="PF12673">
    <property type="entry name" value="SipL"/>
    <property type="match status" value="4"/>
</dbReference>
<keyword evidence="4" id="KW-1185">Reference proteome</keyword>
<protein>
    <submittedName>
        <fullName evidence="3">DUF3794 domain-containing protein</fullName>
    </submittedName>
</protein>
<gene>
    <name evidence="3" type="ORF">G5B42_07065</name>
</gene>
<feature type="compositionally biased region" description="Basic and acidic residues" evidence="1">
    <location>
        <begin position="1"/>
        <end position="13"/>
    </location>
</feature>
<dbReference type="InterPro" id="IPR024300">
    <property type="entry name" value="SipL_SPOCS_dom"/>
</dbReference>
<dbReference type="Proteomes" id="UP000657177">
    <property type="component" value="Unassembled WGS sequence"/>
</dbReference>
<feature type="domain" description="SipL SPOCS" evidence="2">
    <location>
        <begin position="339"/>
        <end position="416"/>
    </location>
</feature>
<comment type="caution">
    <text evidence="3">The sequence shown here is derived from an EMBL/GenBank/DDBJ whole genome shotgun (WGS) entry which is preliminary data.</text>
</comment>
<evidence type="ECO:0000256" key="1">
    <source>
        <dbReference type="SAM" id="MobiDB-lite"/>
    </source>
</evidence>
<accession>A0A8J6I0P5</accession>
<evidence type="ECO:0000313" key="4">
    <source>
        <dbReference type="Proteomes" id="UP000657177"/>
    </source>
</evidence>
<dbReference type="RefSeq" id="WP_181339750.1">
    <property type="nucleotide sequence ID" value="NZ_JAAKDE010000013.1"/>
</dbReference>
<feature type="compositionally biased region" description="Basic residues" evidence="1">
    <location>
        <begin position="29"/>
        <end position="41"/>
    </location>
</feature>
<name>A0A8J6I0P5_9FIRM</name>
<feature type="compositionally biased region" description="Basic and acidic residues" evidence="1">
    <location>
        <begin position="86"/>
        <end position="104"/>
    </location>
</feature>
<feature type="domain" description="SipL SPOCS" evidence="2">
    <location>
        <begin position="476"/>
        <end position="552"/>
    </location>
</feature>
<reference evidence="3" key="1">
    <citation type="submission" date="2020-06" db="EMBL/GenBank/DDBJ databases">
        <title>Novel chitinolytic bacterium.</title>
        <authorList>
            <person name="Ungkulpasvich U."/>
            <person name="Kosugi A."/>
            <person name="Uke A."/>
        </authorList>
    </citation>
    <scope>NUCLEOTIDE SEQUENCE</scope>
    <source>
        <strain evidence="3">UUS1-1</strain>
    </source>
</reference>
<dbReference type="AlphaFoldDB" id="A0A8J6I0P5"/>
<dbReference type="EMBL" id="JAAKDE010000013">
    <property type="protein sequence ID" value="MBA2133301.1"/>
    <property type="molecule type" value="Genomic_DNA"/>
</dbReference>
<feature type="compositionally biased region" description="Basic and acidic residues" evidence="1">
    <location>
        <begin position="63"/>
        <end position="79"/>
    </location>
</feature>
<sequence>MDYEVNREEEKQELTQTTEEEQVVEQAAKGKKKKKATRSKKTGPEATGPAAEEERETMSGGGQEKETVGAEHEAKRTGSEEEGEEKTDRQEGSRGEHSGDEKATEAGLAGSFPFEPETDTTLVMPDRVQFKVPTEPVVPSWAEEFNPQVTRIRVNDAQARAEIPRDQGVVQQLKGAEVTVGERVARVQPVVRPTQLPSPALKVRNITGEVRNVTAEVIKDKVIVQGIVHKQIFFVGLDNIVRHFSEDVSFSTFIDIPGAEPGMNVQVLPRIEKILFHLTDDGFFVQQKIILEIFVKVTQFVQVGLALGTGPLLLLPRVIGEGVKQELVESLLTLAVPALKVDEIRGEIRDLETEVIPDKVIIQGVIHKQIFFVDLENNARHQAEDVPFSLFLDLPGVSPGVDLQVHPRIEGIFFELLSSTELRQKVVVEVFVKATEAIQERVALGTGPLYKVQQVVGEGQKQILNESVLVLERPALKVREIVGEIRNLVAEVIPDKVIIQGVIHKQIFYIGTDNIEYHQAEDLRFSLFIDVPGALPGLNVTIRPRIETILFNLETETTVRQKVIVFFDAVVTETIQVPLVTGDFALFKLEQVIGEGLRQILVERRERIPVPIVRNVVVEIVVPPAGIVTGQQQIIVENVVKLPQPAVKIKEVQGVITDLRARVILDGAVLVDGIINKQVFFVGEDGIVRSVTEQIPFSILVNVPGITPDTPFTVTVEIENISFTLSPDGRFLRQIIVLNAEVTGETPAPPPFQVVTSVTGPGIVTETVLVRAPIQTPTGVEVREFPVVTEVSGPGIERVEKAVVLLDVVNDGNPNPVPIEVVTDVIFTPLPLLSARA</sequence>
<evidence type="ECO:0000313" key="3">
    <source>
        <dbReference type="EMBL" id="MBA2133301.1"/>
    </source>
</evidence>
<feature type="domain" description="SipL SPOCS" evidence="2">
    <location>
        <begin position="201"/>
        <end position="276"/>
    </location>
</feature>
<feature type="region of interest" description="Disordered" evidence="1">
    <location>
        <begin position="1"/>
        <end position="119"/>
    </location>
</feature>
<proteinExistence type="predicted"/>
<evidence type="ECO:0000259" key="2">
    <source>
        <dbReference type="Pfam" id="PF12673"/>
    </source>
</evidence>
<feature type="domain" description="SipL SPOCS" evidence="2">
    <location>
        <begin position="648"/>
        <end position="725"/>
    </location>
</feature>